<evidence type="ECO:0000256" key="6">
    <source>
        <dbReference type="ARBA" id="ARBA00023054"/>
    </source>
</evidence>
<feature type="region of interest" description="Disordered" evidence="12">
    <location>
        <begin position="1"/>
        <end position="36"/>
    </location>
</feature>
<keyword evidence="5 10" id="KW-0995">Kinetochore</keyword>
<dbReference type="InterPro" id="IPR038273">
    <property type="entry name" value="Ndc80_sf"/>
</dbReference>
<comment type="function">
    <text evidence="10">Acts as a component of the essential kinetochore-associated NDC80 complex, which is required for chromosome segregation and spindle checkpoint activity.</text>
</comment>
<evidence type="ECO:0000256" key="2">
    <source>
        <dbReference type="ARBA" id="ARBA00022454"/>
    </source>
</evidence>
<evidence type="ECO:0000256" key="12">
    <source>
        <dbReference type="SAM" id="MobiDB-lite"/>
    </source>
</evidence>
<proteinExistence type="inferred from homology"/>
<dbReference type="PANTHER" id="PTHR10643:SF2">
    <property type="entry name" value="KINETOCHORE PROTEIN NDC80 HOMOLOG"/>
    <property type="match status" value="1"/>
</dbReference>
<dbReference type="Gene3D" id="1.10.418.30">
    <property type="entry name" value="Ncd80 complex, Ncd80 subunit"/>
    <property type="match status" value="1"/>
</dbReference>
<dbReference type="FunFam" id="1.10.418.30:FF:000002">
    <property type="entry name" value="NDC80, kinetochore complex component"/>
    <property type="match status" value="1"/>
</dbReference>
<dbReference type="PANTHER" id="PTHR10643">
    <property type="entry name" value="KINETOCHORE PROTEIN NDC80"/>
    <property type="match status" value="1"/>
</dbReference>
<dbReference type="EMBL" id="HBGY01004447">
    <property type="protein sequence ID" value="CAD9560690.1"/>
    <property type="molecule type" value="Transcribed_RNA"/>
</dbReference>
<name>A0A7S2JY52_9STRA</name>
<dbReference type="GO" id="GO:0000226">
    <property type="term" value="P:microtubule cytoskeleton organization"/>
    <property type="evidence" value="ECO:0007669"/>
    <property type="project" value="UniProtKB-ARBA"/>
</dbReference>
<reference evidence="14" key="1">
    <citation type="submission" date="2021-01" db="EMBL/GenBank/DDBJ databases">
        <authorList>
            <person name="Corre E."/>
            <person name="Pelletier E."/>
            <person name="Niang G."/>
            <person name="Scheremetjew M."/>
            <person name="Finn R."/>
            <person name="Kale V."/>
            <person name="Holt S."/>
            <person name="Cochrane G."/>
            <person name="Meng A."/>
            <person name="Brown T."/>
            <person name="Cohen L."/>
        </authorList>
    </citation>
    <scope>NUCLEOTIDE SEQUENCE</scope>
    <source>
        <strain evidence="14">B650</strain>
    </source>
</reference>
<evidence type="ECO:0000256" key="10">
    <source>
        <dbReference type="RuleBase" id="RU368072"/>
    </source>
</evidence>
<dbReference type="GO" id="GO:0051315">
    <property type="term" value="P:attachment of mitotic spindle microtubules to kinetochore"/>
    <property type="evidence" value="ECO:0007669"/>
    <property type="project" value="UniProtKB-UniRule"/>
</dbReference>
<keyword evidence="7 10" id="KW-0539">Nucleus</keyword>
<accession>A0A7S2JY52</accession>
<organism evidence="14">
    <name type="scientific">Leptocylindrus danicus</name>
    <dbReference type="NCBI Taxonomy" id="163516"/>
    <lineage>
        <taxon>Eukaryota</taxon>
        <taxon>Sar</taxon>
        <taxon>Stramenopiles</taxon>
        <taxon>Ochrophyta</taxon>
        <taxon>Bacillariophyta</taxon>
        <taxon>Coscinodiscophyceae</taxon>
        <taxon>Chaetocerotophycidae</taxon>
        <taxon>Leptocylindrales</taxon>
        <taxon>Leptocylindraceae</taxon>
        <taxon>Leptocylindrus</taxon>
    </lineage>
</organism>
<keyword evidence="4 10" id="KW-0498">Mitosis</keyword>
<feature type="compositionally biased region" description="Polar residues" evidence="12">
    <location>
        <begin position="1"/>
        <end position="17"/>
    </location>
</feature>
<keyword evidence="9 10" id="KW-0137">Centromere</keyword>
<evidence type="ECO:0000259" key="13">
    <source>
        <dbReference type="Pfam" id="PF03801"/>
    </source>
</evidence>
<evidence type="ECO:0000256" key="1">
    <source>
        <dbReference type="ARBA" id="ARBA00007050"/>
    </source>
</evidence>
<dbReference type="GO" id="GO:0005737">
    <property type="term" value="C:cytoplasm"/>
    <property type="evidence" value="ECO:0007669"/>
    <property type="project" value="UniProtKB-ARBA"/>
</dbReference>
<dbReference type="GO" id="GO:0005815">
    <property type="term" value="C:microtubule organizing center"/>
    <property type="evidence" value="ECO:0007669"/>
    <property type="project" value="UniProtKB-ARBA"/>
</dbReference>
<keyword evidence="6 11" id="KW-0175">Coiled coil</keyword>
<comment type="subunit">
    <text evidence="10">Component of the NDC80 complex.</text>
</comment>
<evidence type="ECO:0000256" key="11">
    <source>
        <dbReference type="SAM" id="Coils"/>
    </source>
</evidence>
<dbReference type="InterPro" id="IPR055260">
    <property type="entry name" value="Ndc80_CH"/>
</dbReference>
<evidence type="ECO:0000256" key="4">
    <source>
        <dbReference type="ARBA" id="ARBA00022776"/>
    </source>
</evidence>
<keyword evidence="2 10" id="KW-0158">Chromosome</keyword>
<comment type="subcellular location">
    <subcellularLocation>
        <location evidence="10">Chromosome</location>
        <location evidence="10">Centromere</location>
        <location evidence="10">Kinetochore</location>
    </subcellularLocation>
    <subcellularLocation>
        <location evidence="10">Nucleus</location>
    </subcellularLocation>
</comment>
<evidence type="ECO:0000313" key="14">
    <source>
        <dbReference type="EMBL" id="CAD9560690.1"/>
    </source>
</evidence>
<dbReference type="GO" id="GO:0005634">
    <property type="term" value="C:nucleus"/>
    <property type="evidence" value="ECO:0007669"/>
    <property type="project" value="UniProtKB-SubCell"/>
</dbReference>
<feature type="coiled-coil region" evidence="11">
    <location>
        <begin position="305"/>
        <end position="356"/>
    </location>
</feature>
<evidence type="ECO:0000256" key="7">
    <source>
        <dbReference type="ARBA" id="ARBA00023242"/>
    </source>
</evidence>
<comment type="similarity">
    <text evidence="1 10">Belongs to the NDC80/HEC1 family.</text>
</comment>
<evidence type="ECO:0000256" key="9">
    <source>
        <dbReference type="ARBA" id="ARBA00023328"/>
    </source>
</evidence>
<dbReference type="GO" id="GO:0031262">
    <property type="term" value="C:Ndc80 complex"/>
    <property type="evidence" value="ECO:0007669"/>
    <property type="project" value="UniProtKB-UniRule"/>
</dbReference>
<protein>
    <recommendedName>
        <fullName evidence="10">Kinetochore protein NDC80</fullName>
    </recommendedName>
</protein>
<sequence length="662" mass="76216">MPSNRRQTLGAVNSNRRMSMGVEGASKKNNRTKNSRKSMIPKIANQQTTITFDSNDRSLSPAHSSRNAHYRRKSIAVEHTRNSTSIGAGRQSVAVSRMDDPRPVSDKAYIKKSINSLYKYLMNSGYDHPITIKSLHLPSAKDFNHIVTFLLRRVDPTFNDGSSSIKFEDEVTLAFKLLNYPFTISKTGLVAAGSPHTWPALLAALSWLVELLQYDEVLEGSTNEDKNDDFENEENMKDVVNDPEKMVKRKEKAFFTYLLDAYESFLCGDDDRYDQLEEQLISVFEQDNVLIEREKEQFMEVTLNILEMMEELDQKGSQLPELENRRENYCDDLEKFRELERQLNEHKEALESKVLERKNDLQRIGNDLETTTQQVSRLKEIVGSQALSIEDEENMEKERKVVEETIDRIMAEKTVHNNNTWENEMKLSRELENISSTLQAYNSKAKQLRIESDTPKTSNENQLLLQLDRDRVSKGEKSIFVYGLDINEIREALGKLKEILSGNSTEAKSKLLEVLDEEDTSEEILSEKDDEVKALDSRLKKSDELYNRETEELRGAIAVLQNETKTIETKISSIRDPVALEAALARHECEHTELEALRQEKMDEYALRKSAVTAEIVRAVEIMTNHKEYVQKRLYMHNEYIQVSLESTEQLDTGIIEELDSM</sequence>
<keyword evidence="8 10" id="KW-0131">Cell cycle</keyword>
<dbReference type="InterPro" id="IPR005550">
    <property type="entry name" value="Kinetochore_Ndc80"/>
</dbReference>
<dbReference type="AlphaFoldDB" id="A0A7S2JY52"/>
<feature type="domain" description="Kinetochore protein Ndc80 CH" evidence="13">
    <location>
        <begin position="72"/>
        <end position="216"/>
    </location>
</feature>
<dbReference type="GO" id="GO:0051301">
    <property type="term" value="P:cell division"/>
    <property type="evidence" value="ECO:0007669"/>
    <property type="project" value="UniProtKB-UniRule"/>
</dbReference>
<dbReference type="Pfam" id="PF03801">
    <property type="entry name" value="Ndc80_HEC"/>
    <property type="match status" value="1"/>
</dbReference>
<feature type="coiled-coil region" evidence="11">
    <location>
        <begin position="392"/>
        <end position="451"/>
    </location>
</feature>
<evidence type="ECO:0000256" key="5">
    <source>
        <dbReference type="ARBA" id="ARBA00022838"/>
    </source>
</evidence>
<evidence type="ECO:0000256" key="3">
    <source>
        <dbReference type="ARBA" id="ARBA00022618"/>
    </source>
</evidence>
<gene>
    <name evidence="14" type="ORF">LDAN0321_LOCUS2672</name>
</gene>
<evidence type="ECO:0000256" key="8">
    <source>
        <dbReference type="ARBA" id="ARBA00023306"/>
    </source>
</evidence>
<keyword evidence="3 10" id="KW-0132">Cell division</keyword>